<name>A0A9X6NC14_HYPEX</name>
<reference evidence="8" key="1">
    <citation type="submission" date="2017-01" db="EMBL/GenBank/DDBJ databases">
        <title>Comparative genomics of anhydrobiosis in the tardigrade Hypsibius dujardini.</title>
        <authorList>
            <person name="Yoshida Y."/>
            <person name="Koutsovoulos G."/>
            <person name="Laetsch D."/>
            <person name="Stevens L."/>
            <person name="Kumar S."/>
            <person name="Horikawa D."/>
            <person name="Ishino K."/>
            <person name="Komine S."/>
            <person name="Tomita M."/>
            <person name="Blaxter M."/>
            <person name="Arakawa K."/>
        </authorList>
    </citation>
    <scope>NUCLEOTIDE SEQUENCE [LARGE SCALE GENOMIC DNA]</scope>
    <source>
        <strain evidence="8">Z151</strain>
    </source>
</reference>
<evidence type="ECO:0000256" key="2">
    <source>
        <dbReference type="ARBA" id="ARBA00022692"/>
    </source>
</evidence>
<proteinExistence type="predicted"/>
<evidence type="ECO:0000313" key="7">
    <source>
        <dbReference type="EMBL" id="OWA51347.1"/>
    </source>
</evidence>
<evidence type="ECO:0000256" key="1">
    <source>
        <dbReference type="ARBA" id="ARBA00004370"/>
    </source>
</evidence>
<comment type="subcellular location">
    <subcellularLocation>
        <location evidence="1">Membrane</location>
    </subcellularLocation>
</comment>
<evidence type="ECO:0000256" key="3">
    <source>
        <dbReference type="ARBA" id="ARBA00022989"/>
    </source>
</evidence>
<dbReference type="Gene3D" id="3.40.50.2300">
    <property type="match status" value="1"/>
</dbReference>
<evidence type="ECO:0000256" key="4">
    <source>
        <dbReference type="ARBA" id="ARBA00023136"/>
    </source>
</evidence>
<dbReference type="Pfam" id="PF01094">
    <property type="entry name" value="ANF_receptor"/>
    <property type="match status" value="1"/>
</dbReference>
<feature type="domain" description="Receptor ligand binding region" evidence="6">
    <location>
        <begin position="143"/>
        <end position="279"/>
    </location>
</feature>
<gene>
    <name evidence="7" type="ORF">BV898_15833</name>
</gene>
<keyword evidence="2 5" id="KW-0812">Transmembrane</keyword>
<keyword evidence="3 5" id="KW-1133">Transmembrane helix</keyword>
<dbReference type="EMBL" id="MTYJ01000222">
    <property type="protein sequence ID" value="OWA51347.1"/>
    <property type="molecule type" value="Genomic_DNA"/>
</dbReference>
<feature type="transmembrane region" description="Helical" evidence="5">
    <location>
        <begin position="456"/>
        <end position="481"/>
    </location>
</feature>
<dbReference type="InterPro" id="IPR001828">
    <property type="entry name" value="ANF_lig-bd_rcpt"/>
</dbReference>
<keyword evidence="8" id="KW-1185">Reference proteome</keyword>
<keyword evidence="4 5" id="KW-0472">Membrane</keyword>
<dbReference type="GO" id="GO:0016020">
    <property type="term" value="C:membrane"/>
    <property type="evidence" value="ECO:0007669"/>
    <property type="project" value="UniProtKB-SubCell"/>
</dbReference>
<comment type="caution">
    <text evidence="7">The sequence shown here is derived from an EMBL/GenBank/DDBJ whole genome shotgun (WGS) entry which is preliminary data.</text>
</comment>
<organism evidence="7 8">
    <name type="scientific">Hypsibius exemplaris</name>
    <name type="common">Freshwater tardigrade</name>
    <dbReference type="NCBI Taxonomy" id="2072580"/>
    <lineage>
        <taxon>Eukaryota</taxon>
        <taxon>Metazoa</taxon>
        <taxon>Ecdysozoa</taxon>
        <taxon>Tardigrada</taxon>
        <taxon>Eutardigrada</taxon>
        <taxon>Parachela</taxon>
        <taxon>Hypsibioidea</taxon>
        <taxon>Hypsibiidae</taxon>
        <taxon>Hypsibius</taxon>
    </lineage>
</organism>
<dbReference type="InterPro" id="IPR028082">
    <property type="entry name" value="Peripla_BP_I"/>
</dbReference>
<dbReference type="SUPFAM" id="SSF53822">
    <property type="entry name" value="Periplasmic binding protein-like I"/>
    <property type="match status" value="1"/>
</dbReference>
<evidence type="ECO:0000259" key="6">
    <source>
        <dbReference type="Pfam" id="PF01094"/>
    </source>
</evidence>
<dbReference type="AlphaFoldDB" id="A0A9X6NC14"/>
<evidence type="ECO:0000256" key="5">
    <source>
        <dbReference type="SAM" id="Phobius"/>
    </source>
</evidence>
<dbReference type="Proteomes" id="UP000192578">
    <property type="component" value="Unassembled WGS sequence"/>
</dbReference>
<sequence>MDFIRISVRVFLGRLVAVLFSPMGSGAAVNFLSVHLGNAQSAGYNNMAMQPVFNYSLKAEAKRYPKVFENYTYEAKVNNNTLHCGPPGVEASIGLMTQVLKEKNSFPDADALTIFLVPLCGPSFAVFGDFARGKGKKTCTNIDATIRNKNRFPSTISLATADTGPYGAAVLAVMRYYGWRSIAIISDQLSGSTRAARNVEQCKAPLEQLYERRSEFEFLNIVTDSFKESFTRALIAATAFSHIILSCTLGEQQRRVMADAFDKKMMEGDYVFLHLYEMETPGEPPLSWFQNDTLDLPFNICWWSLVGSPAIDWTEFEQLKSDIMVGTTANTSERNEFEVSCYEAVSIVAKVLNESYDPHEARSSRFLAGKMVNRTYNLPLRPITLTPDGLRSIVAVVQYYDADADAFKTLLTYNSDDRVLRNSTVGPAIGSWAQGVVIQDRPLCGMRDQYCSRSTIWQSFVSVFLAAAVCLAVATKLWWTFYRWPLQSQKMSKFKISKGIDVDFIITPPRCTSLIQPLNVYGFRMWKAFLCYIMMWIVRQSPILFVLGQRDNNLLLESLILNQFSAPRYQPMWQHGCVKSRYIERQVQENFDTPSEYNFNKDDFRVRCSGLNCP</sequence>
<protein>
    <recommendedName>
        <fullName evidence="6">Receptor ligand binding region domain-containing protein</fullName>
    </recommendedName>
</protein>
<evidence type="ECO:0000313" key="8">
    <source>
        <dbReference type="Proteomes" id="UP000192578"/>
    </source>
</evidence>
<accession>A0A9X6NC14</accession>